<evidence type="ECO:0000256" key="1">
    <source>
        <dbReference type="ARBA" id="ARBA00000757"/>
    </source>
</evidence>
<evidence type="ECO:0000313" key="13">
    <source>
        <dbReference type="Proteomes" id="UP000757900"/>
    </source>
</evidence>
<feature type="binding site" evidence="8">
    <location>
        <position position="115"/>
    </location>
    <ligand>
        <name>Zn(2+)</name>
        <dbReference type="ChEBI" id="CHEBI:29105"/>
    </ligand>
</feature>
<sequence length="316" mass="34812">MTQPIFLKPVLQDKIWGGRKLELEFGLKGPSDTVGEAWCISAHPNGVSTVISPAEYAGLGLDQLYREHPELFGNPSQTVFPLLVKILDAAAELSVQVHPDDAYGLEHEGELGKTECWYVISAEPGAKIVYGHKAQSRQEFEELVAAGRWSDLLVEVPVKAGDFFDVPAGTIHAIGAGVVILETQQSSDTTYRVYDYDRRDAQGNPRDLHLKQAADVTCYPDPERHLQVKTQQVGDSQVIQYLENEFFTVTKWEVVDSLTLSLDNAYTLATVIAGQGRLWLDGVAYDLNLASSFILPYGVSEIRLEGNLTLISSHPA</sequence>
<dbReference type="PANTHER" id="PTHR42742">
    <property type="entry name" value="TRANSCRIPTIONAL REPRESSOR MPRA"/>
    <property type="match status" value="1"/>
</dbReference>
<dbReference type="EMBL" id="JABZFV010000008">
    <property type="protein sequence ID" value="MBF0934255.1"/>
    <property type="molecule type" value="Genomic_DNA"/>
</dbReference>
<feature type="domain" description="Mannose-6-phosphate isomerase cupin" evidence="11">
    <location>
        <begin position="239"/>
        <end position="315"/>
    </location>
</feature>
<feature type="active site" evidence="9">
    <location>
        <position position="192"/>
    </location>
</feature>
<dbReference type="AlphaFoldDB" id="A0A929MQ53"/>
<name>A0A929MQ53_ABIDE</name>
<organism evidence="12 13">
    <name type="scientific">Abiotrophia defectiva</name>
    <name type="common">Streptococcus defectivus</name>
    <dbReference type="NCBI Taxonomy" id="46125"/>
    <lineage>
        <taxon>Bacteria</taxon>
        <taxon>Bacillati</taxon>
        <taxon>Bacillota</taxon>
        <taxon>Bacilli</taxon>
        <taxon>Lactobacillales</taxon>
        <taxon>Aerococcaceae</taxon>
        <taxon>Abiotrophia</taxon>
    </lineage>
</organism>
<evidence type="ECO:0000256" key="3">
    <source>
        <dbReference type="ARBA" id="ARBA00011956"/>
    </source>
</evidence>
<dbReference type="InterPro" id="IPR049071">
    <property type="entry name" value="MPI_cupin_dom"/>
</dbReference>
<evidence type="ECO:0000256" key="4">
    <source>
        <dbReference type="ARBA" id="ARBA00022723"/>
    </source>
</evidence>
<comment type="similarity">
    <text evidence="2 7">Belongs to the mannose-6-phosphate isomerase type 1 family.</text>
</comment>
<accession>A0A929MQ53</accession>
<evidence type="ECO:0000256" key="8">
    <source>
        <dbReference type="PIRSR" id="PIRSR036894-1"/>
    </source>
</evidence>
<dbReference type="GO" id="GO:0004476">
    <property type="term" value="F:mannose-6-phosphate isomerase activity"/>
    <property type="evidence" value="ECO:0007669"/>
    <property type="project" value="UniProtKB-UniRule"/>
</dbReference>
<keyword evidence="6 7" id="KW-0413">Isomerase</keyword>
<evidence type="ECO:0000256" key="6">
    <source>
        <dbReference type="ARBA" id="ARBA00023235"/>
    </source>
</evidence>
<dbReference type="InterPro" id="IPR014628">
    <property type="entry name" value="Man6P_isomerase_Firm_short"/>
</dbReference>
<dbReference type="InterPro" id="IPR011051">
    <property type="entry name" value="RmlC_Cupin_sf"/>
</dbReference>
<dbReference type="PANTHER" id="PTHR42742:SF3">
    <property type="entry name" value="FRUCTOKINASE"/>
    <property type="match status" value="1"/>
</dbReference>
<dbReference type="InterPro" id="IPR014710">
    <property type="entry name" value="RmlC-like_jellyroll"/>
</dbReference>
<comment type="catalytic activity">
    <reaction evidence="1 7">
        <text>D-mannose 6-phosphate = D-fructose 6-phosphate</text>
        <dbReference type="Rhea" id="RHEA:12356"/>
        <dbReference type="ChEBI" id="CHEBI:58735"/>
        <dbReference type="ChEBI" id="CHEBI:61527"/>
        <dbReference type="EC" id="5.3.1.8"/>
    </reaction>
</comment>
<feature type="domain" description="Phosphomannose isomerase type I catalytic" evidence="10">
    <location>
        <begin position="6"/>
        <end position="118"/>
    </location>
</feature>
<reference evidence="12" key="1">
    <citation type="submission" date="2020-04" db="EMBL/GenBank/DDBJ databases">
        <title>Deep metagenomics examines the oral microbiome during advanced dental caries in children, revealing novel taxa and co-occurrences with host molecules.</title>
        <authorList>
            <person name="Baker J.L."/>
            <person name="Morton J.T."/>
            <person name="Dinis M."/>
            <person name="Alvarez R."/>
            <person name="Tran N.C."/>
            <person name="Knight R."/>
            <person name="Edlund A."/>
        </authorList>
    </citation>
    <scope>NUCLEOTIDE SEQUENCE</scope>
    <source>
        <strain evidence="12">JCVI_23_bin.16</strain>
    </source>
</reference>
<gene>
    <name evidence="12" type="primary">manA</name>
    <name evidence="12" type="ORF">HXK00_01265</name>
</gene>
<dbReference type="PIRSF" id="PIRSF036894">
    <property type="entry name" value="PMI_Firm_short"/>
    <property type="match status" value="1"/>
</dbReference>
<keyword evidence="5 7" id="KW-0862">Zinc</keyword>
<dbReference type="InterPro" id="IPR046457">
    <property type="entry name" value="PMI_typeI_cat"/>
</dbReference>
<evidence type="ECO:0000259" key="10">
    <source>
        <dbReference type="Pfam" id="PF20511"/>
    </source>
</evidence>
<comment type="cofactor">
    <cofactor evidence="8">
        <name>Zn(2+)</name>
        <dbReference type="ChEBI" id="CHEBI:29105"/>
    </cofactor>
    <text evidence="8">Binds 1 zinc ion per subunit.</text>
</comment>
<dbReference type="Pfam" id="PF21621">
    <property type="entry name" value="MPI_cupin_dom"/>
    <property type="match status" value="1"/>
</dbReference>
<evidence type="ECO:0000256" key="2">
    <source>
        <dbReference type="ARBA" id="ARBA00010772"/>
    </source>
</evidence>
<dbReference type="Pfam" id="PF20511">
    <property type="entry name" value="PMI_typeI_cat"/>
    <property type="match status" value="1"/>
</dbReference>
<feature type="binding site" evidence="8">
    <location>
        <position position="98"/>
    </location>
    <ligand>
        <name>Zn(2+)</name>
        <dbReference type="ChEBI" id="CHEBI:29105"/>
    </ligand>
</feature>
<dbReference type="NCBIfam" id="TIGR00218">
    <property type="entry name" value="manA"/>
    <property type="match status" value="1"/>
</dbReference>
<evidence type="ECO:0000259" key="11">
    <source>
        <dbReference type="Pfam" id="PF21621"/>
    </source>
</evidence>
<evidence type="ECO:0000313" key="12">
    <source>
        <dbReference type="EMBL" id="MBF0934255.1"/>
    </source>
</evidence>
<protein>
    <recommendedName>
        <fullName evidence="3 7">Mannose-6-phosphate isomerase</fullName>
        <ecNumber evidence="3 7">5.3.1.8</ecNumber>
    </recommendedName>
</protein>
<dbReference type="InterPro" id="IPR001250">
    <property type="entry name" value="Man6P_Isoase-1"/>
</dbReference>
<feature type="binding site" evidence="8">
    <location>
        <position position="172"/>
    </location>
    <ligand>
        <name>Zn(2+)</name>
        <dbReference type="ChEBI" id="CHEBI:29105"/>
    </ligand>
</feature>
<dbReference type="GO" id="GO:0008270">
    <property type="term" value="F:zinc ion binding"/>
    <property type="evidence" value="ECO:0007669"/>
    <property type="project" value="UniProtKB-UniRule"/>
</dbReference>
<dbReference type="EC" id="5.3.1.8" evidence="3 7"/>
<dbReference type="Proteomes" id="UP000757900">
    <property type="component" value="Unassembled WGS sequence"/>
</dbReference>
<evidence type="ECO:0000256" key="9">
    <source>
        <dbReference type="PIRSR" id="PIRSR036894-2"/>
    </source>
</evidence>
<keyword evidence="4 7" id="KW-0479">Metal-binding</keyword>
<dbReference type="SUPFAM" id="SSF51182">
    <property type="entry name" value="RmlC-like cupins"/>
    <property type="match status" value="1"/>
</dbReference>
<dbReference type="GO" id="GO:0005975">
    <property type="term" value="P:carbohydrate metabolic process"/>
    <property type="evidence" value="ECO:0007669"/>
    <property type="project" value="UniProtKB-UniRule"/>
</dbReference>
<comment type="caution">
    <text evidence="12">The sequence shown here is derived from an EMBL/GenBank/DDBJ whole genome shotgun (WGS) entry which is preliminary data.</text>
</comment>
<evidence type="ECO:0000256" key="7">
    <source>
        <dbReference type="PIRNR" id="PIRNR036894"/>
    </source>
</evidence>
<dbReference type="Gene3D" id="2.60.120.10">
    <property type="entry name" value="Jelly Rolls"/>
    <property type="match status" value="2"/>
</dbReference>
<dbReference type="InterPro" id="IPR051804">
    <property type="entry name" value="Carb_Metab_Reg_Kinase/Isom"/>
</dbReference>
<evidence type="ECO:0000256" key="5">
    <source>
        <dbReference type="ARBA" id="ARBA00022833"/>
    </source>
</evidence>
<dbReference type="CDD" id="cd07010">
    <property type="entry name" value="cupin_PMI_type_I_N_bac"/>
    <property type="match status" value="1"/>
</dbReference>
<proteinExistence type="inferred from homology"/>